<keyword evidence="2" id="KW-0472">Membrane</keyword>
<organism evidence="4 5">
    <name type="scientific">Paenibacillus spongiae</name>
    <dbReference type="NCBI Taxonomy" id="2909671"/>
    <lineage>
        <taxon>Bacteria</taxon>
        <taxon>Bacillati</taxon>
        <taxon>Bacillota</taxon>
        <taxon>Bacilli</taxon>
        <taxon>Bacillales</taxon>
        <taxon>Paenibacillaceae</taxon>
        <taxon>Paenibacillus</taxon>
    </lineage>
</organism>
<feature type="transmembrane region" description="Helical" evidence="2">
    <location>
        <begin position="174"/>
        <end position="193"/>
    </location>
</feature>
<evidence type="ECO:0000256" key="2">
    <source>
        <dbReference type="SAM" id="Phobius"/>
    </source>
</evidence>
<dbReference type="PANTHER" id="PTHR45138:SF9">
    <property type="entry name" value="DIGUANYLATE CYCLASE DGCM-RELATED"/>
    <property type="match status" value="1"/>
</dbReference>
<dbReference type="SMART" id="SM00267">
    <property type="entry name" value="GGDEF"/>
    <property type="match status" value="1"/>
</dbReference>
<dbReference type="InterPro" id="IPR050469">
    <property type="entry name" value="Diguanylate_Cyclase"/>
</dbReference>
<dbReference type="Gene3D" id="3.30.70.270">
    <property type="match status" value="1"/>
</dbReference>
<gene>
    <name evidence="4" type="ORF">L1F29_23475</name>
</gene>
<dbReference type="InterPro" id="IPR029787">
    <property type="entry name" value="Nucleotide_cyclase"/>
</dbReference>
<evidence type="ECO:0000256" key="1">
    <source>
        <dbReference type="SAM" id="Coils"/>
    </source>
</evidence>
<keyword evidence="2" id="KW-1133">Transmembrane helix</keyword>
<keyword evidence="4" id="KW-0808">Transferase</keyword>
<dbReference type="CDD" id="cd01949">
    <property type="entry name" value="GGDEF"/>
    <property type="match status" value="1"/>
</dbReference>
<sequence length="556" mass="63293">MAWNDFLLFVLLFALFAYVFLSVTITNLHKAYLAFHFSMMLWPFCQFAIKATNNATVQLFYVKLAFVDMSLFAVGWLLFTLFLTGRSSFVRRKRALAMYVPALLAAFTVIINPNGMFVQPLQGGYIQRDYGPLFWFIIAILIGYVLVSLYIMFLTLVSHKASRLQKQVMQVLKGMLVMTVFTLSDIFLYVVYPQSLPDIPGLTSLGILVSAVFFVIAITRDKAFDIVKIAHKDVINTVALGIVVLDDRDTVIEVNQYSLPPNVALHAGDHFEIAAILPREEGDKYARATELFIQAYQNRPLEMTEIEVTYPEYVGSRIRIHASPIMVGGTKVGRIITFQDMSELRRLIDETSVQNDILQNRNQALREIKNELFQTNQKLEEMAVTDILTGCYNRLYLTQRLEREVIKNMGYHIPFAILLFDIDYFKLVNDNYGHLVGDEVLCNTVDTIKHSLRKTDILARYGGEEFIIYLPNTTPAQASIVAERIKSRVESNEMTVRNGSPSLSITISIGLLSIHTFTMDHSIRNRPLLNELFQSVDQALYQAKRGGRNQIVSIVR</sequence>
<dbReference type="InterPro" id="IPR031621">
    <property type="entry name" value="HisKA_7TM"/>
</dbReference>
<feature type="domain" description="GGDEF" evidence="3">
    <location>
        <begin position="413"/>
        <end position="556"/>
    </location>
</feature>
<keyword evidence="1" id="KW-0175">Coiled coil</keyword>
<dbReference type="EC" id="2.7.7.65" evidence="4"/>
<dbReference type="InterPro" id="IPR043128">
    <property type="entry name" value="Rev_trsase/Diguanyl_cyclase"/>
</dbReference>
<keyword evidence="4" id="KW-0548">Nucleotidyltransferase</keyword>
<evidence type="ECO:0000259" key="3">
    <source>
        <dbReference type="PROSITE" id="PS50887"/>
    </source>
</evidence>
<feature type="transmembrane region" description="Helical" evidence="2">
    <location>
        <begin position="133"/>
        <end position="153"/>
    </location>
</feature>
<feature type="transmembrane region" description="Helical" evidence="2">
    <location>
        <begin position="95"/>
        <end position="113"/>
    </location>
</feature>
<name>A0ABY5S3Z5_9BACL</name>
<dbReference type="GO" id="GO:0052621">
    <property type="term" value="F:diguanylate cyclase activity"/>
    <property type="evidence" value="ECO:0007669"/>
    <property type="project" value="UniProtKB-EC"/>
</dbReference>
<dbReference type="Pfam" id="PF16927">
    <property type="entry name" value="HisKA_7TM"/>
    <property type="match status" value="1"/>
</dbReference>
<keyword evidence="2" id="KW-0812">Transmembrane</keyword>
<feature type="transmembrane region" description="Helical" evidence="2">
    <location>
        <begin position="199"/>
        <end position="218"/>
    </location>
</feature>
<evidence type="ECO:0000313" key="5">
    <source>
        <dbReference type="Proteomes" id="UP001057877"/>
    </source>
</evidence>
<proteinExistence type="predicted"/>
<reference evidence="4" key="1">
    <citation type="submission" date="2022-01" db="EMBL/GenBank/DDBJ databases">
        <title>Paenibacillus spongiae sp. nov., isolated from marine sponge.</title>
        <authorList>
            <person name="Li Z."/>
            <person name="Zhang M."/>
        </authorList>
    </citation>
    <scope>NUCLEOTIDE SEQUENCE</scope>
    <source>
        <strain evidence="4">PHS-Z3</strain>
    </source>
</reference>
<feature type="transmembrane region" description="Helical" evidence="2">
    <location>
        <begin position="6"/>
        <end position="25"/>
    </location>
</feature>
<dbReference type="Pfam" id="PF00990">
    <property type="entry name" value="GGDEF"/>
    <property type="match status" value="1"/>
</dbReference>
<dbReference type="PROSITE" id="PS50887">
    <property type="entry name" value="GGDEF"/>
    <property type="match status" value="1"/>
</dbReference>
<dbReference type="SUPFAM" id="SSF55073">
    <property type="entry name" value="Nucleotide cyclase"/>
    <property type="match status" value="1"/>
</dbReference>
<dbReference type="EMBL" id="CP091430">
    <property type="protein sequence ID" value="UVI28394.1"/>
    <property type="molecule type" value="Genomic_DNA"/>
</dbReference>
<dbReference type="Proteomes" id="UP001057877">
    <property type="component" value="Chromosome"/>
</dbReference>
<protein>
    <submittedName>
        <fullName evidence="4">Diguanylate cyclase</fullName>
        <ecNumber evidence="4">2.7.7.65</ecNumber>
    </submittedName>
</protein>
<feature type="coiled-coil region" evidence="1">
    <location>
        <begin position="341"/>
        <end position="385"/>
    </location>
</feature>
<dbReference type="NCBIfam" id="TIGR00254">
    <property type="entry name" value="GGDEF"/>
    <property type="match status" value="1"/>
</dbReference>
<dbReference type="PANTHER" id="PTHR45138">
    <property type="entry name" value="REGULATORY COMPONENTS OF SENSORY TRANSDUCTION SYSTEM"/>
    <property type="match status" value="1"/>
</dbReference>
<feature type="transmembrane region" description="Helical" evidence="2">
    <location>
        <begin position="61"/>
        <end position="83"/>
    </location>
</feature>
<evidence type="ECO:0000313" key="4">
    <source>
        <dbReference type="EMBL" id="UVI28394.1"/>
    </source>
</evidence>
<dbReference type="InterPro" id="IPR000160">
    <property type="entry name" value="GGDEF_dom"/>
</dbReference>
<accession>A0ABY5S3Z5</accession>
<dbReference type="RefSeq" id="WP_258384482.1">
    <property type="nucleotide sequence ID" value="NZ_CP091430.1"/>
</dbReference>
<keyword evidence="5" id="KW-1185">Reference proteome</keyword>